<evidence type="ECO:0000256" key="8">
    <source>
        <dbReference type="SAM" id="Phobius"/>
    </source>
</evidence>
<dbReference type="PANTHER" id="PTHR34583">
    <property type="entry name" value="ANTIPORTER SUBUNIT MNHC2-RELATED"/>
    <property type="match status" value="1"/>
</dbReference>
<dbReference type="InterPro" id="IPR039428">
    <property type="entry name" value="NUOK/Mnh_C1-like"/>
</dbReference>
<keyword evidence="6 8" id="KW-0472">Membrane</keyword>
<feature type="region of interest" description="Disordered" evidence="7">
    <location>
        <begin position="123"/>
        <end position="159"/>
    </location>
</feature>
<comment type="caution">
    <text evidence="9">The sequence shown here is derived from an EMBL/GenBank/DDBJ whole genome shotgun (WGS) entry which is preliminary data.</text>
</comment>
<organism evidence="9 10">
    <name type="scientific">Phytoactinopolyspora alkaliphila</name>
    <dbReference type="NCBI Taxonomy" id="1783498"/>
    <lineage>
        <taxon>Bacteria</taxon>
        <taxon>Bacillati</taxon>
        <taxon>Actinomycetota</taxon>
        <taxon>Actinomycetes</taxon>
        <taxon>Jiangellales</taxon>
        <taxon>Jiangellaceae</taxon>
        <taxon>Phytoactinopolyspora</taxon>
    </lineage>
</organism>
<evidence type="ECO:0000313" key="10">
    <source>
        <dbReference type="Proteomes" id="UP000469185"/>
    </source>
</evidence>
<dbReference type="GO" id="GO:0005886">
    <property type="term" value="C:plasma membrane"/>
    <property type="evidence" value="ECO:0007669"/>
    <property type="project" value="UniProtKB-SubCell"/>
</dbReference>
<feature type="transmembrane region" description="Helical" evidence="8">
    <location>
        <begin position="30"/>
        <end position="53"/>
    </location>
</feature>
<dbReference type="PANTHER" id="PTHR34583:SF2">
    <property type="entry name" value="ANTIPORTER SUBUNIT MNHC2-RELATED"/>
    <property type="match status" value="1"/>
</dbReference>
<comment type="subcellular location">
    <subcellularLocation>
        <location evidence="1">Cell membrane</location>
        <topology evidence="1">Multi-pass membrane protein</topology>
    </subcellularLocation>
</comment>
<dbReference type="Proteomes" id="UP000469185">
    <property type="component" value="Unassembled WGS sequence"/>
</dbReference>
<evidence type="ECO:0000256" key="3">
    <source>
        <dbReference type="ARBA" id="ARBA00022475"/>
    </source>
</evidence>
<feature type="transmembrane region" description="Helical" evidence="8">
    <location>
        <begin position="73"/>
        <end position="94"/>
    </location>
</feature>
<dbReference type="RefSeq" id="WP_163817420.1">
    <property type="nucleotide sequence ID" value="NZ_JAAGOB010000003.1"/>
</dbReference>
<evidence type="ECO:0000256" key="4">
    <source>
        <dbReference type="ARBA" id="ARBA00022692"/>
    </source>
</evidence>
<gene>
    <name evidence="9" type="ORF">G1H11_06955</name>
</gene>
<evidence type="ECO:0000256" key="7">
    <source>
        <dbReference type="SAM" id="MobiDB-lite"/>
    </source>
</evidence>
<comment type="similarity">
    <text evidence="2">Belongs to the CPA3 antiporters (TC 2.A.63) subunit C family.</text>
</comment>
<keyword evidence="4 8" id="KW-0812">Transmembrane</keyword>
<feature type="compositionally biased region" description="Polar residues" evidence="7">
    <location>
        <begin position="145"/>
        <end position="159"/>
    </location>
</feature>
<protein>
    <submittedName>
        <fullName evidence="9">Na(+)/H(+) antiporter subunit C</fullName>
    </submittedName>
</protein>
<keyword evidence="3" id="KW-1003">Cell membrane</keyword>
<reference evidence="9 10" key="1">
    <citation type="submission" date="2020-02" db="EMBL/GenBank/DDBJ databases">
        <authorList>
            <person name="Li X.-J."/>
            <person name="Feng X.-M."/>
        </authorList>
    </citation>
    <scope>NUCLEOTIDE SEQUENCE [LARGE SCALE GENOMIC DNA]</scope>
    <source>
        <strain evidence="9 10">CGMCC 4.7225</strain>
    </source>
</reference>
<evidence type="ECO:0000256" key="6">
    <source>
        <dbReference type="ARBA" id="ARBA00023136"/>
    </source>
</evidence>
<dbReference type="InterPro" id="IPR050601">
    <property type="entry name" value="CPA3_antiporter_subunitC"/>
</dbReference>
<dbReference type="AlphaFoldDB" id="A0A6N9YJF2"/>
<dbReference type="Pfam" id="PF00420">
    <property type="entry name" value="Oxidored_q2"/>
    <property type="match status" value="1"/>
</dbReference>
<sequence length="159" mass="16527">MSTNVVLTIVVGALFAAGVYLILERSLTRVLVGILLIGNGVNILFLVASGPAGKAPLLGSNAADEISDPLPQALVLTAIVITLGVSAFVLAMAYRSWQLNQHDDVQDDVEDALIRRLAEMDEASASYDRSAGGTLDEEGSDVPDVTSSQPDGSGDRGTS</sequence>
<feature type="transmembrane region" description="Helical" evidence="8">
    <location>
        <begin position="6"/>
        <end position="23"/>
    </location>
</feature>
<dbReference type="Gene3D" id="1.10.287.3510">
    <property type="match status" value="1"/>
</dbReference>
<evidence type="ECO:0000256" key="2">
    <source>
        <dbReference type="ARBA" id="ARBA00010388"/>
    </source>
</evidence>
<evidence type="ECO:0000313" key="9">
    <source>
        <dbReference type="EMBL" id="NED95050.1"/>
    </source>
</evidence>
<keyword evidence="10" id="KW-1185">Reference proteome</keyword>
<dbReference type="EMBL" id="JAAGOB010000003">
    <property type="protein sequence ID" value="NED95050.1"/>
    <property type="molecule type" value="Genomic_DNA"/>
</dbReference>
<keyword evidence="5 8" id="KW-1133">Transmembrane helix</keyword>
<evidence type="ECO:0000256" key="5">
    <source>
        <dbReference type="ARBA" id="ARBA00022989"/>
    </source>
</evidence>
<name>A0A6N9YJF2_9ACTN</name>
<accession>A0A6N9YJF2</accession>
<proteinExistence type="inferred from homology"/>
<dbReference type="NCBIfam" id="NF005929">
    <property type="entry name" value="PRK07946.1"/>
    <property type="match status" value="1"/>
</dbReference>
<evidence type="ECO:0000256" key="1">
    <source>
        <dbReference type="ARBA" id="ARBA00004651"/>
    </source>
</evidence>